<accession>A0A3S5B166</accession>
<name>A0A3S5B166_9PLAT</name>
<dbReference type="Pfam" id="PF25880">
    <property type="entry name" value="WHD_CHMP7_1st"/>
    <property type="match status" value="1"/>
</dbReference>
<sequence length="289" mass="33925">MTDSDESFSDKLSEFVLPDIWNNEDEIYRLFQRIKRPRHIDPLNFERTYSFWRTIILRYAKINRVFVFTPASLTKVFSRYFPEEEITLSPECLPQVLGLMYQNGDIVPNSSEASLFKRIAIFGINLITEKFDVSCINEIDPITQFVIPEIANSLVSHFVPWFNKAYTTYKLSSNLSLFFVKDLDNSLESCFPHKTSRDFIKHLLFNVYKCARIERVKSKFCSSTFELVRLSNCLSIEVSEALSEDERMLLSGLALIRQLTERLQADEERLVLRTSERRQEIKQLLNQKK</sequence>
<keyword evidence="2" id="KW-1185">Reference proteome</keyword>
<comment type="caution">
    <text evidence="1">The sequence shown here is derived from an EMBL/GenBank/DDBJ whole genome shotgun (WGS) entry which is preliminary data.</text>
</comment>
<gene>
    <name evidence="1" type="ORF">PXEA_LOCUS24089</name>
</gene>
<organism evidence="1 2">
    <name type="scientific">Protopolystoma xenopodis</name>
    <dbReference type="NCBI Taxonomy" id="117903"/>
    <lineage>
        <taxon>Eukaryota</taxon>
        <taxon>Metazoa</taxon>
        <taxon>Spiralia</taxon>
        <taxon>Lophotrochozoa</taxon>
        <taxon>Platyhelminthes</taxon>
        <taxon>Monogenea</taxon>
        <taxon>Polyopisthocotylea</taxon>
        <taxon>Polystomatidea</taxon>
        <taxon>Polystomatidae</taxon>
        <taxon>Protopolystoma</taxon>
    </lineage>
</organism>
<evidence type="ECO:0000313" key="2">
    <source>
        <dbReference type="Proteomes" id="UP000784294"/>
    </source>
</evidence>
<protein>
    <submittedName>
        <fullName evidence="1">Uncharacterized protein</fullName>
    </submittedName>
</protein>
<dbReference type="Proteomes" id="UP000784294">
    <property type="component" value="Unassembled WGS sequence"/>
</dbReference>
<reference evidence="1" key="1">
    <citation type="submission" date="2018-11" db="EMBL/GenBank/DDBJ databases">
        <authorList>
            <consortium name="Pathogen Informatics"/>
        </authorList>
    </citation>
    <scope>NUCLEOTIDE SEQUENCE</scope>
</reference>
<dbReference type="OrthoDB" id="6285731at2759"/>
<dbReference type="AlphaFoldDB" id="A0A3S5B166"/>
<evidence type="ECO:0000313" key="1">
    <source>
        <dbReference type="EMBL" id="VEL30649.1"/>
    </source>
</evidence>
<proteinExistence type="predicted"/>
<dbReference type="EMBL" id="CAAALY010114116">
    <property type="protein sequence ID" value="VEL30649.1"/>
    <property type="molecule type" value="Genomic_DNA"/>
</dbReference>